<dbReference type="Proteomes" id="UP000465221">
    <property type="component" value="Unassembled WGS sequence"/>
</dbReference>
<comment type="caution">
    <text evidence="2">The sequence shown here is derived from an EMBL/GenBank/DDBJ whole genome shotgun (WGS) entry which is preliminary data.</text>
</comment>
<protein>
    <submittedName>
        <fullName evidence="2">Uncharacterized membrane protein YFL054C</fullName>
    </submittedName>
</protein>
<reference evidence="2 3" key="1">
    <citation type="submission" date="2020-01" db="EMBL/GenBank/DDBJ databases">
        <title>Draft genome sequence of Aspergillus udagawae IFM 46972.</title>
        <authorList>
            <person name="Takahashi H."/>
            <person name="Yaguchi T."/>
        </authorList>
    </citation>
    <scope>NUCLEOTIDE SEQUENCE [LARGE SCALE GENOMIC DNA]</scope>
    <source>
        <strain evidence="2 3">IFM 46972</strain>
    </source>
</reference>
<organism evidence="2 3">
    <name type="scientific">Aspergillus udagawae</name>
    <dbReference type="NCBI Taxonomy" id="91492"/>
    <lineage>
        <taxon>Eukaryota</taxon>
        <taxon>Fungi</taxon>
        <taxon>Dikarya</taxon>
        <taxon>Ascomycota</taxon>
        <taxon>Pezizomycotina</taxon>
        <taxon>Eurotiomycetes</taxon>
        <taxon>Eurotiomycetidae</taxon>
        <taxon>Eurotiales</taxon>
        <taxon>Aspergillaceae</taxon>
        <taxon>Aspergillus</taxon>
        <taxon>Aspergillus subgen. Fumigati</taxon>
    </lineage>
</organism>
<gene>
    <name evidence="2" type="ORF">IFM46972_04232</name>
</gene>
<evidence type="ECO:0000313" key="3">
    <source>
        <dbReference type="Proteomes" id="UP000465221"/>
    </source>
</evidence>
<evidence type="ECO:0000256" key="1">
    <source>
        <dbReference type="SAM" id="MobiDB-lite"/>
    </source>
</evidence>
<dbReference type="EMBL" id="BLKC01000023">
    <property type="protein sequence ID" value="GFF34459.1"/>
    <property type="molecule type" value="Genomic_DNA"/>
</dbReference>
<feature type="region of interest" description="Disordered" evidence="1">
    <location>
        <begin position="1"/>
        <end position="21"/>
    </location>
</feature>
<name>A0A8H3RQQ7_9EURO</name>
<dbReference type="AlphaFoldDB" id="A0A8H3RQQ7"/>
<sequence>MGMRQVPAAQVADAESRTPEQTFSVSMFSSPEDLYQHAREVLSAVTSHQGLIYKNIPPFGPRLYQIGSTAGLKVLSVFPGKLVIA</sequence>
<accession>A0A8H3RQQ7</accession>
<evidence type="ECO:0000313" key="2">
    <source>
        <dbReference type="EMBL" id="GFF34459.1"/>
    </source>
</evidence>
<proteinExistence type="predicted"/>